<name>A0A916UB08_9ACTN</name>
<dbReference type="InterPro" id="IPR000873">
    <property type="entry name" value="AMP-dep_synth/lig_dom"/>
</dbReference>
<dbReference type="PANTHER" id="PTHR43272:SF32">
    <property type="entry name" value="AMP-DEPENDENT SYNTHETASE_LIGASE DOMAIN-CONTAINING PROTEIN"/>
    <property type="match status" value="1"/>
</dbReference>
<dbReference type="InterPro" id="IPR020845">
    <property type="entry name" value="AMP-binding_CS"/>
</dbReference>
<dbReference type="GO" id="GO:0016020">
    <property type="term" value="C:membrane"/>
    <property type="evidence" value="ECO:0007669"/>
    <property type="project" value="TreeGrafter"/>
</dbReference>
<gene>
    <name evidence="8" type="ORF">GCM10011410_17810</name>
</gene>
<organism evidence="8 9">
    <name type="scientific">Hoyosella rhizosphaerae</name>
    <dbReference type="NCBI Taxonomy" id="1755582"/>
    <lineage>
        <taxon>Bacteria</taxon>
        <taxon>Bacillati</taxon>
        <taxon>Actinomycetota</taxon>
        <taxon>Actinomycetes</taxon>
        <taxon>Mycobacteriales</taxon>
        <taxon>Hoyosellaceae</taxon>
        <taxon>Hoyosella</taxon>
    </lineage>
</organism>
<evidence type="ECO:0000256" key="4">
    <source>
        <dbReference type="ARBA" id="ARBA00023098"/>
    </source>
</evidence>
<dbReference type="Gene3D" id="3.30.300.30">
    <property type="match status" value="1"/>
</dbReference>
<dbReference type="Gene3D" id="3.40.50.12780">
    <property type="entry name" value="N-terminal domain of ligase-like"/>
    <property type="match status" value="1"/>
</dbReference>
<dbReference type="Pfam" id="PF23562">
    <property type="entry name" value="AMP-binding_C_3"/>
    <property type="match status" value="1"/>
</dbReference>
<dbReference type="EMBL" id="BMJH01000002">
    <property type="protein sequence ID" value="GGC65736.1"/>
    <property type="molecule type" value="Genomic_DNA"/>
</dbReference>
<sequence>MREFTAPALARVDRNANLTDFIVNNAAHDPHHVSFRRRIGSQWHDVTAGQFLYEVTEIAQGFIAAGINPGDRVAILSRTRYEWTLVDFAIWSAGAVTVPIYETSSAEQVQWILSDSRAVACIAETPELSSVVADLKPDLPQLHAVWQIEDAPPPGDVGSFTSLRRNGVGIPEAVVEARRSTVNAESIATLIYTSGTTGRPKGCALTHQNFLAEVMNVTAQLGEIFERPNCSTLLFLPLAHVFARVIQLASVYQGVTLGHSSDVKNLLDDFAAFRPTFLLAVPRVFEKVYNSATQKAEAAGKGKIFARAVTIAIAYSEAIETGTLTPKLRMQRSFYSALVYRKLRKSLGGRATHAISGGSALGSRLGHFYRGIGLTVLEGYGLTETTAAITVNPSRGAKIGTVGQPVPGTTIRIADDGEVLAKGPIVFGGYWRNEAATDDAIDPQGWFHTGDIGALDEDGFLSITGRKKEIIVTAGGKNVAPAVIEDRIRAHALVSQVMVVGDNEPFIGALITVDEEALEPWKATQGKTGSVTDLLTDPDLLAAIDEAVQYGNKAVSKAESVRKYHIIARDWTVEQGQLTPSMKLKRNVVMKEHEADINAIYGR</sequence>
<dbReference type="PANTHER" id="PTHR43272">
    <property type="entry name" value="LONG-CHAIN-FATTY-ACID--COA LIGASE"/>
    <property type="match status" value="1"/>
</dbReference>
<comment type="similarity">
    <text evidence="1">Belongs to the ATP-dependent AMP-binding enzyme family.</text>
</comment>
<dbReference type="Proteomes" id="UP000641514">
    <property type="component" value="Unassembled WGS sequence"/>
</dbReference>
<evidence type="ECO:0000256" key="5">
    <source>
        <dbReference type="ARBA" id="ARBA00024484"/>
    </source>
</evidence>
<keyword evidence="9" id="KW-1185">Reference proteome</keyword>
<evidence type="ECO:0000256" key="2">
    <source>
        <dbReference type="ARBA" id="ARBA00022598"/>
    </source>
</evidence>
<reference evidence="8" key="1">
    <citation type="journal article" date="2014" name="Int. J. Syst. Evol. Microbiol.">
        <title>Complete genome sequence of Corynebacterium casei LMG S-19264T (=DSM 44701T), isolated from a smear-ripened cheese.</title>
        <authorList>
            <consortium name="US DOE Joint Genome Institute (JGI-PGF)"/>
            <person name="Walter F."/>
            <person name="Albersmeier A."/>
            <person name="Kalinowski J."/>
            <person name="Ruckert C."/>
        </authorList>
    </citation>
    <scope>NUCLEOTIDE SEQUENCE</scope>
    <source>
        <strain evidence="8">CGMCC 1.15478</strain>
    </source>
</reference>
<reference evidence="8" key="2">
    <citation type="submission" date="2020-09" db="EMBL/GenBank/DDBJ databases">
        <authorList>
            <person name="Sun Q."/>
            <person name="Zhou Y."/>
        </authorList>
    </citation>
    <scope>NUCLEOTIDE SEQUENCE</scope>
    <source>
        <strain evidence="8">CGMCC 1.15478</strain>
    </source>
</reference>
<accession>A0A916UB08</accession>
<comment type="caution">
    <text evidence="8">The sequence shown here is derived from an EMBL/GenBank/DDBJ whole genome shotgun (WGS) entry which is preliminary data.</text>
</comment>
<dbReference type="InterPro" id="IPR042099">
    <property type="entry name" value="ANL_N_sf"/>
</dbReference>
<keyword evidence="4" id="KW-0443">Lipid metabolism</keyword>
<dbReference type="GO" id="GO:0004467">
    <property type="term" value="F:long-chain fatty acid-CoA ligase activity"/>
    <property type="evidence" value="ECO:0007669"/>
    <property type="project" value="UniProtKB-EC"/>
</dbReference>
<dbReference type="SUPFAM" id="SSF56801">
    <property type="entry name" value="Acetyl-CoA synthetase-like"/>
    <property type="match status" value="1"/>
</dbReference>
<dbReference type="InterPro" id="IPR045851">
    <property type="entry name" value="AMP-bd_C_sf"/>
</dbReference>
<dbReference type="CDD" id="cd05907">
    <property type="entry name" value="VL_LC_FACS_like"/>
    <property type="match status" value="1"/>
</dbReference>
<evidence type="ECO:0000256" key="6">
    <source>
        <dbReference type="ARBA" id="ARBA00032875"/>
    </source>
</evidence>
<protein>
    <recommendedName>
        <fullName evidence="6">Acyl-CoA synthetase</fullName>
    </recommendedName>
</protein>
<proteinExistence type="inferred from homology"/>
<comment type="catalytic activity">
    <reaction evidence="5">
        <text>a long-chain fatty acid + ATP + CoA = a long-chain fatty acyl-CoA + AMP + diphosphate</text>
        <dbReference type="Rhea" id="RHEA:15421"/>
        <dbReference type="ChEBI" id="CHEBI:30616"/>
        <dbReference type="ChEBI" id="CHEBI:33019"/>
        <dbReference type="ChEBI" id="CHEBI:57287"/>
        <dbReference type="ChEBI" id="CHEBI:57560"/>
        <dbReference type="ChEBI" id="CHEBI:83139"/>
        <dbReference type="ChEBI" id="CHEBI:456215"/>
        <dbReference type="EC" id="6.2.1.3"/>
    </reaction>
    <physiologicalReaction direction="left-to-right" evidence="5">
        <dbReference type="Rhea" id="RHEA:15422"/>
    </physiologicalReaction>
</comment>
<evidence type="ECO:0000256" key="3">
    <source>
        <dbReference type="ARBA" id="ARBA00022832"/>
    </source>
</evidence>
<dbReference type="AlphaFoldDB" id="A0A916UB08"/>
<evidence type="ECO:0000259" key="7">
    <source>
        <dbReference type="Pfam" id="PF00501"/>
    </source>
</evidence>
<dbReference type="PROSITE" id="PS00455">
    <property type="entry name" value="AMP_BINDING"/>
    <property type="match status" value="1"/>
</dbReference>
<keyword evidence="3" id="KW-0276">Fatty acid metabolism</keyword>
<dbReference type="Pfam" id="PF00501">
    <property type="entry name" value="AMP-binding"/>
    <property type="match status" value="1"/>
</dbReference>
<evidence type="ECO:0000256" key="1">
    <source>
        <dbReference type="ARBA" id="ARBA00006432"/>
    </source>
</evidence>
<dbReference type="RefSeq" id="WP_188673412.1">
    <property type="nucleotide sequence ID" value="NZ_BMJH01000002.1"/>
</dbReference>
<evidence type="ECO:0000313" key="9">
    <source>
        <dbReference type="Proteomes" id="UP000641514"/>
    </source>
</evidence>
<evidence type="ECO:0000313" key="8">
    <source>
        <dbReference type="EMBL" id="GGC65736.1"/>
    </source>
</evidence>
<feature type="domain" description="AMP-dependent synthetase/ligase" evidence="7">
    <location>
        <begin position="25"/>
        <end position="431"/>
    </location>
</feature>
<keyword evidence="2 8" id="KW-0436">Ligase</keyword>